<dbReference type="PATRIC" id="fig|1324261.3.peg.3018"/>
<evidence type="ECO:0000313" key="7">
    <source>
        <dbReference type="EMBL" id="KBZ62077.1"/>
    </source>
</evidence>
<evidence type="ECO:0000256" key="5">
    <source>
        <dbReference type="ARBA" id="ARBA00023288"/>
    </source>
</evidence>
<feature type="signal peptide" evidence="6">
    <location>
        <begin position="1"/>
        <end position="20"/>
    </location>
</feature>
<evidence type="ECO:0000256" key="6">
    <source>
        <dbReference type="SAM" id="SignalP"/>
    </source>
</evidence>
<dbReference type="RefSeq" id="WP_044485631.1">
    <property type="nucleotide sequence ID" value="NZ_KK328284.1"/>
</dbReference>
<name>A0A051TYL3_9MYCO</name>
<keyword evidence="4" id="KW-0564">Palmitate</keyword>
<evidence type="ECO:0000256" key="4">
    <source>
        <dbReference type="ARBA" id="ARBA00023139"/>
    </source>
</evidence>
<evidence type="ECO:0000313" key="8">
    <source>
        <dbReference type="Proteomes" id="UP000025947"/>
    </source>
</evidence>
<protein>
    <recommendedName>
        <fullName evidence="9">Lipoprotein LppE</fullName>
    </recommendedName>
</protein>
<dbReference type="InterPro" id="IPR008691">
    <property type="entry name" value="LpqH"/>
</dbReference>
<dbReference type="EMBL" id="JLXW01000008">
    <property type="protein sequence ID" value="KBZ62077.1"/>
    <property type="molecule type" value="Genomic_DNA"/>
</dbReference>
<gene>
    <name evidence="7" type="ORF">K875_02998</name>
</gene>
<feature type="chain" id="PRO_5038455678" description="Lipoprotein LppE" evidence="6">
    <location>
        <begin position="21"/>
        <end position="140"/>
    </location>
</feature>
<dbReference type="AlphaFoldDB" id="A0A051TYL3"/>
<evidence type="ECO:0000256" key="3">
    <source>
        <dbReference type="ARBA" id="ARBA00023136"/>
    </source>
</evidence>
<accession>A0A051TYL3</accession>
<comment type="caution">
    <text evidence="7">The sequence shown here is derived from an EMBL/GenBank/DDBJ whole genome shotgun (WGS) entry which is preliminary data.</text>
</comment>
<keyword evidence="2 6" id="KW-0732">Signal</keyword>
<dbReference type="HOGENOM" id="CLU_131476_0_0_11"/>
<keyword evidence="8" id="KW-1185">Reference proteome</keyword>
<dbReference type="GO" id="GO:0016020">
    <property type="term" value="C:membrane"/>
    <property type="evidence" value="ECO:0007669"/>
    <property type="project" value="InterPro"/>
</dbReference>
<dbReference type="Pfam" id="PF05481">
    <property type="entry name" value="Myco_19_kDa"/>
    <property type="match status" value="1"/>
</dbReference>
<evidence type="ECO:0008006" key="9">
    <source>
        <dbReference type="Google" id="ProtNLM"/>
    </source>
</evidence>
<reference evidence="7 8" key="1">
    <citation type="submission" date="2014-04" db="EMBL/GenBank/DDBJ databases">
        <title>The Genome Sequence of Mycobacterium tuberculosis TKK-01-0051.</title>
        <authorList>
            <consortium name="The Broad Institute Genomics Platform"/>
            <consortium name="The Broad Institute Genome Sequencing Center for Infectious Disease"/>
            <person name="Earl A.M."/>
            <person name="Cohen K."/>
            <person name="Pym A."/>
            <person name="Bishai W."/>
            <person name="Maharaj K."/>
            <person name="Desjardins C."/>
            <person name="Abeel T."/>
            <person name="Young S."/>
            <person name="Zeng Q."/>
            <person name="Gargeya S."/>
            <person name="Abouelleil A."/>
            <person name="Alvarado L."/>
            <person name="Chapman S.B."/>
            <person name="Gainer-Dewar J."/>
            <person name="Goldberg J."/>
            <person name="Griggs A."/>
            <person name="Gujja S."/>
            <person name="Hansen M."/>
            <person name="Howarth C."/>
            <person name="Imamovic A."/>
            <person name="Larimer J."/>
            <person name="Murphy C."/>
            <person name="Naylor J."/>
            <person name="Pearson M."/>
            <person name="Poon T.W."/>
            <person name="Priest M."/>
            <person name="Roberts A."/>
            <person name="Saif S."/>
            <person name="Shea T."/>
            <person name="Sykes S."/>
            <person name="Wortman J."/>
            <person name="Nusbaum C."/>
            <person name="Birren B."/>
        </authorList>
    </citation>
    <scope>NUCLEOTIDE SEQUENCE [LARGE SCALE GENOMIC DNA]</scope>
    <source>
        <strain evidence="7 8">TKK-01-0051</strain>
    </source>
</reference>
<keyword evidence="1" id="KW-1003">Cell membrane</keyword>
<sequence>MGNRLLAVALALTAVVVSVAGCSAAQTTPRRAARLTIDGATHTTRPPACHQDQMYRSIDIPAHDGGVEAVVLLSGYRVMPQWVKIRNVDGFTGSFWQGGVGDAHVDLTNDAYTITGSAYGINSSNPNKVVTTDFKIVAQC</sequence>
<keyword evidence="5" id="KW-0449">Lipoprotein</keyword>
<keyword evidence="3" id="KW-0472">Membrane</keyword>
<evidence type="ECO:0000256" key="2">
    <source>
        <dbReference type="ARBA" id="ARBA00022729"/>
    </source>
</evidence>
<evidence type="ECO:0000256" key="1">
    <source>
        <dbReference type="ARBA" id="ARBA00022475"/>
    </source>
</evidence>
<dbReference type="PROSITE" id="PS51257">
    <property type="entry name" value="PROKAR_LIPOPROTEIN"/>
    <property type="match status" value="1"/>
</dbReference>
<dbReference type="Proteomes" id="UP000025947">
    <property type="component" value="Unassembled WGS sequence"/>
</dbReference>
<organism evidence="7 8">
    <name type="scientific">Mycobacterium [tuberculosis] TKK-01-0051</name>
    <dbReference type="NCBI Taxonomy" id="1324261"/>
    <lineage>
        <taxon>Bacteria</taxon>
        <taxon>Bacillati</taxon>
        <taxon>Actinomycetota</taxon>
        <taxon>Actinomycetes</taxon>
        <taxon>Mycobacteriales</taxon>
        <taxon>Mycobacteriaceae</taxon>
        <taxon>Mycobacterium</taxon>
        <taxon>Mycobacterium avium complex (MAC)</taxon>
    </lineage>
</organism>
<proteinExistence type="predicted"/>